<accession>H0H2A5</accession>
<keyword evidence="5" id="KW-0479">Metal-binding</keyword>
<dbReference type="Proteomes" id="UP000009009">
    <property type="component" value="Unassembled WGS sequence"/>
</dbReference>
<sequence length="326" mass="35793">MSEVLTVIEQPSSIKNFLKKASNIAFLAGGVAGAVSRTVVSPFERVKILLQVQSSTNSYNHGIFSSIRQVYCEEGLKGLFRGNGLNCIRIFPYSAVQFVVYEGCKKKVFHVDTYDGQEQLTNSQRLFSGALCGGCSVVATYPLDLIRTRLSIQTANLSGLSRSKAKSISKPPGIWKLLSETYRLEGGIKGLYRGVWPTSLGVVPYVALNFAVYEQLREISINSSGFEPSWKSNLYKLAIGAVSGGVAQTMTYPFDLLRRRFQVLAMGGNELGFKYSSVWDALVTIGKAEGFGGYYKGLSANLFKVVPSTAISWLVYEVVCDSIRSW</sequence>
<evidence type="ECO:0000256" key="11">
    <source>
        <dbReference type="ARBA" id="ARBA00023136"/>
    </source>
</evidence>
<evidence type="ECO:0000313" key="14">
    <source>
        <dbReference type="EMBL" id="EHM99786.1"/>
    </source>
</evidence>
<evidence type="ECO:0000256" key="9">
    <source>
        <dbReference type="ARBA" id="ARBA00022989"/>
    </source>
</evidence>
<keyword evidence="15" id="KW-1185">Reference proteome</keyword>
<gene>
    <name evidence="14" type="ORF">VIN7_10458</name>
</gene>
<keyword evidence="4 12" id="KW-0812">Transmembrane</keyword>
<dbReference type="SUPFAM" id="SSF103506">
    <property type="entry name" value="Mitochondrial carrier"/>
    <property type="match status" value="1"/>
</dbReference>
<comment type="subcellular location">
    <subcellularLocation>
        <location evidence="1">Mitochondrion inner membrane</location>
        <topology evidence="1">Multi-pass membrane protein</topology>
    </subcellularLocation>
</comment>
<keyword evidence="6" id="KW-0677">Repeat</keyword>
<feature type="repeat" description="Solcar" evidence="12">
    <location>
        <begin position="120"/>
        <end position="219"/>
    </location>
</feature>
<keyword evidence="11 12" id="KW-0472">Membrane</keyword>
<evidence type="ECO:0000256" key="1">
    <source>
        <dbReference type="ARBA" id="ARBA00004448"/>
    </source>
</evidence>
<evidence type="ECO:0000256" key="10">
    <source>
        <dbReference type="ARBA" id="ARBA00023128"/>
    </source>
</evidence>
<proteinExistence type="inferred from homology"/>
<reference evidence="14 15" key="1">
    <citation type="journal article" date="2012" name="FEMS Yeast Res.">
        <title>The genome sequence of the wine yeast VIN7 reveals an allotriploid hybrid genome with Saccharomyces cerevisiae and Saccharomyces kudriavzevii origins.</title>
        <authorList>
            <person name="Borneman A.R."/>
            <person name="Desany B.A."/>
            <person name="Riches D."/>
            <person name="Affourtit J.P."/>
            <person name="Forgan A.H."/>
            <person name="Pretorius I.S."/>
            <person name="Egholm M."/>
            <person name="Chambers P.J."/>
        </authorList>
    </citation>
    <scope>NUCLEOTIDE SEQUENCE [LARGE SCALE GENOMIC DNA]</scope>
    <source>
        <strain evidence="14 15">VIN7</strain>
    </source>
</reference>
<keyword evidence="9" id="KW-1133">Transmembrane helix</keyword>
<dbReference type="GO" id="GO:0005743">
    <property type="term" value="C:mitochondrial inner membrane"/>
    <property type="evidence" value="ECO:0007669"/>
    <property type="project" value="UniProtKB-SubCell"/>
</dbReference>
<evidence type="ECO:0000256" key="13">
    <source>
        <dbReference type="RuleBase" id="RU000488"/>
    </source>
</evidence>
<evidence type="ECO:0000256" key="7">
    <source>
        <dbReference type="ARBA" id="ARBA00022792"/>
    </source>
</evidence>
<evidence type="ECO:0000256" key="12">
    <source>
        <dbReference type="PROSITE-ProRule" id="PRU00282"/>
    </source>
</evidence>
<name>H0H2A5_SACCK</name>
<dbReference type="Pfam" id="PF00153">
    <property type="entry name" value="Mito_carr"/>
    <property type="match status" value="3"/>
</dbReference>
<evidence type="ECO:0000256" key="8">
    <source>
        <dbReference type="ARBA" id="ARBA00022837"/>
    </source>
</evidence>
<evidence type="ECO:0000256" key="4">
    <source>
        <dbReference type="ARBA" id="ARBA00022692"/>
    </source>
</evidence>
<dbReference type="HOGENOM" id="CLU_015166_10_1_1"/>
<dbReference type="OrthoDB" id="270584at2759"/>
<dbReference type="PhylomeDB" id="H0H2A5"/>
<dbReference type="GO" id="GO:0055085">
    <property type="term" value="P:transmembrane transport"/>
    <property type="evidence" value="ECO:0007669"/>
    <property type="project" value="InterPro"/>
</dbReference>
<evidence type="ECO:0000256" key="5">
    <source>
        <dbReference type="ARBA" id="ARBA00022723"/>
    </source>
</evidence>
<organism evidence="14 15">
    <name type="scientific">Saccharomyces cerevisiae x Saccharomyces kudriavzevii (strain VIN7)</name>
    <name type="common">Yeast</name>
    <dbReference type="NCBI Taxonomy" id="1095631"/>
    <lineage>
        <taxon>Eukaryota</taxon>
        <taxon>Fungi</taxon>
        <taxon>Dikarya</taxon>
        <taxon>Ascomycota</taxon>
        <taxon>Saccharomycotina</taxon>
        <taxon>Saccharomycetes</taxon>
        <taxon>Saccharomycetales</taxon>
        <taxon>Saccharomycetaceae</taxon>
        <taxon>Saccharomyces</taxon>
    </lineage>
</organism>
<keyword evidence="3 13" id="KW-0813">Transport</keyword>
<comment type="caution">
    <text evidence="14">The sequence shown here is derived from an EMBL/GenBank/DDBJ whole genome shotgun (WGS) entry which is preliminary data.</text>
</comment>
<dbReference type="PANTHER" id="PTHR24089">
    <property type="entry name" value="SOLUTE CARRIER FAMILY 25"/>
    <property type="match status" value="1"/>
</dbReference>
<dbReference type="InterPro" id="IPR023395">
    <property type="entry name" value="MCP_dom_sf"/>
</dbReference>
<evidence type="ECO:0000313" key="15">
    <source>
        <dbReference type="Proteomes" id="UP000009009"/>
    </source>
</evidence>
<comment type="similarity">
    <text evidence="2 13">Belongs to the mitochondrial carrier (TC 2.A.29) family.</text>
</comment>
<dbReference type="AlphaFoldDB" id="H0H2A5"/>
<dbReference type="InterPro" id="IPR002067">
    <property type="entry name" value="MCP"/>
</dbReference>
<feature type="repeat" description="Solcar" evidence="12">
    <location>
        <begin position="20"/>
        <end position="107"/>
    </location>
</feature>
<evidence type="ECO:0000256" key="3">
    <source>
        <dbReference type="ARBA" id="ARBA00022448"/>
    </source>
</evidence>
<dbReference type="PROSITE" id="PS50920">
    <property type="entry name" value="SOLCAR"/>
    <property type="match status" value="3"/>
</dbReference>
<dbReference type="Gene3D" id="1.50.40.10">
    <property type="entry name" value="Mitochondrial carrier domain"/>
    <property type="match status" value="1"/>
</dbReference>
<dbReference type="FunFam" id="1.50.40.10:FF:000016">
    <property type="entry name" value="Solute carrier family 25 member 23"/>
    <property type="match status" value="1"/>
</dbReference>
<dbReference type="GO" id="GO:0046872">
    <property type="term" value="F:metal ion binding"/>
    <property type="evidence" value="ECO:0007669"/>
    <property type="project" value="UniProtKB-KW"/>
</dbReference>
<dbReference type="PRINTS" id="PR00926">
    <property type="entry name" value="MITOCARRIER"/>
</dbReference>
<evidence type="ECO:0000256" key="6">
    <source>
        <dbReference type="ARBA" id="ARBA00022737"/>
    </source>
</evidence>
<dbReference type="InterPro" id="IPR018108">
    <property type="entry name" value="MCP_transmembrane"/>
</dbReference>
<feature type="repeat" description="Solcar" evidence="12">
    <location>
        <begin position="231"/>
        <end position="322"/>
    </location>
</feature>
<keyword evidence="7" id="KW-0999">Mitochondrion inner membrane</keyword>
<keyword evidence="10" id="KW-0496">Mitochondrion</keyword>
<keyword evidence="8" id="KW-0106">Calcium</keyword>
<dbReference type="EMBL" id="AGVY01000387">
    <property type="protein sequence ID" value="EHM99786.1"/>
    <property type="molecule type" value="Genomic_DNA"/>
</dbReference>
<evidence type="ECO:0000256" key="2">
    <source>
        <dbReference type="ARBA" id="ARBA00006375"/>
    </source>
</evidence>
<protein>
    <submittedName>
        <fullName evidence="14">YPR011C-like protein</fullName>
    </submittedName>
</protein>